<evidence type="ECO:0000313" key="1">
    <source>
        <dbReference type="EMBL" id="CCI50715.1"/>
    </source>
</evidence>
<sequence length="121" mass="13864">MILRKSDTNGAIFVTSPVQIVREGKIIFHTSKEPYSVLGAESLRIFKIKISIDTTSEKKLYRLTLSKKSGKRSAENSAAAGSIGHDHERMIGNWKYRMSGKRHMIIRPHPKRRTRDKINMQ</sequence>
<keyword evidence="2" id="KW-1185">Reference proteome</keyword>
<name>A0A024GUQ5_9STRA</name>
<protein>
    <submittedName>
        <fullName evidence="1">Uncharacterized protein</fullName>
    </submittedName>
</protein>
<dbReference type="Proteomes" id="UP000053237">
    <property type="component" value="Unassembled WGS sequence"/>
</dbReference>
<dbReference type="EMBL" id="CAIX01001026">
    <property type="protein sequence ID" value="CCI50715.1"/>
    <property type="molecule type" value="Genomic_DNA"/>
</dbReference>
<comment type="caution">
    <text evidence="1">The sequence shown here is derived from an EMBL/GenBank/DDBJ whole genome shotgun (WGS) entry which is preliminary data.</text>
</comment>
<dbReference type="AlphaFoldDB" id="A0A024GUQ5"/>
<reference evidence="1 2" key="1">
    <citation type="submission" date="2012-05" db="EMBL/GenBank/DDBJ databases">
        <title>Recombination and specialization in a pathogen metapopulation.</title>
        <authorList>
            <person name="Gardiner A."/>
            <person name="Kemen E."/>
            <person name="Schultz-Larsen T."/>
            <person name="MacLean D."/>
            <person name="Van Oosterhout C."/>
            <person name="Jones J.D.G."/>
        </authorList>
    </citation>
    <scope>NUCLEOTIDE SEQUENCE [LARGE SCALE GENOMIC DNA]</scope>
    <source>
        <strain evidence="1 2">Ac Nc2</strain>
    </source>
</reference>
<organism evidence="1 2">
    <name type="scientific">Albugo candida</name>
    <dbReference type="NCBI Taxonomy" id="65357"/>
    <lineage>
        <taxon>Eukaryota</taxon>
        <taxon>Sar</taxon>
        <taxon>Stramenopiles</taxon>
        <taxon>Oomycota</taxon>
        <taxon>Peronosporomycetes</taxon>
        <taxon>Albuginales</taxon>
        <taxon>Albuginaceae</taxon>
        <taxon>Albugo</taxon>
    </lineage>
</organism>
<proteinExistence type="predicted"/>
<accession>A0A024GUQ5</accession>
<dbReference type="InParanoid" id="A0A024GUQ5"/>
<gene>
    <name evidence="1" type="ORF">BN9_128880</name>
</gene>
<evidence type="ECO:0000313" key="2">
    <source>
        <dbReference type="Proteomes" id="UP000053237"/>
    </source>
</evidence>